<dbReference type="Proteomes" id="UP000683213">
    <property type="component" value="Unassembled WGS sequence"/>
</dbReference>
<evidence type="ECO:0000256" key="1">
    <source>
        <dbReference type="ARBA" id="ARBA00022694"/>
    </source>
</evidence>
<dbReference type="InterPro" id="IPR016195">
    <property type="entry name" value="Pol/histidinol_Pase-like"/>
</dbReference>
<gene>
    <name evidence="3" type="ORF">HA237_00570</name>
    <name evidence="4" type="ORF">J4224_04735</name>
</gene>
<protein>
    <submittedName>
        <fullName evidence="3">Uncharacterized protein</fullName>
    </submittedName>
</protein>
<reference evidence="4" key="2">
    <citation type="submission" date="2021-03" db="EMBL/GenBank/DDBJ databases">
        <authorList>
            <person name="Jaffe A."/>
        </authorList>
    </citation>
    <scope>NUCLEOTIDE SEQUENCE</scope>
    <source>
        <strain evidence="4">RIFCSPHIGHO2_01_FULL_GW2011_AR10_43_9</strain>
    </source>
</reference>
<name>A0A7J4ISY1_9ARCH</name>
<dbReference type="Pfam" id="PF01876">
    <property type="entry name" value="RNase_P_p30"/>
    <property type="match status" value="1"/>
</dbReference>
<dbReference type="AlphaFoldDB" id="A0A7J4ISY1"/>
<reference evidence="4" key="3">
    <citation type="submission" date="2021-05" db="EMBL/GenBank/DDBJ databases">
        <title>Protein family content uncovers lineage relationships and bacterial pathway maintenance mechanisms in DPANN archaea.</title>
        <authorList>
            <person name="Castelle C.J."/>
            <person name="Meheust R."/>
            <person name="Jaffe A.L."/>
            <person name="Seitz K."/>
            <person name="Gong X."/>
            <person name="Baker B.J."/>
            <person name="Banfield J.F."/>
        </authorList>
    </citation>
    <scope>NUCLEOTIDE SEQUENCE</scope>
    <source>
        <strain evidence="4">RIFCSPHIGHO2_01_FULL_GW2011_AR10_43_9</strain>
    </source>
</reference>
<feature type="coiled-coil region" evidence="2">
    <location>
        <begin position="21"/>
        <end position="48"/>
    </location>
</feature>
<dbReference type="GO" id="GO:0008033">
    <property type="term" value="P:tRNA processing"/>
    <property type="evidence" value="ECO:0007669"/>
    <property type="project" value="UniProtKB-KW"/>
</dbReference>
<accession>A0A7J4ISY1</accession>
<dbReference type="Gene3D" id="3.20.20.140">
    <property type="entry name" value="Metal-dependent hydrolases"/>
    <property type="match status" value="1"/>
</dbReference>
<comment type="caution">
    <text evidence="3">The sequence shown here is derived from an EMBL/GenBank/DDBJ whole genome shotgun (WGS) entry which is preliminary data.</text>
</comment>
<dbReference type="EMBL" id="DUFG01000004">
    <property type="protein sequence ID" value="HIH07844.1"/>
    <property type="molecule type" value="Genomic_DNA"/>
</dbReference>
<sequence length="185" mass="21081">MDLLQFTDFGKIAAIANDLGINEIVIAKDFSEKELEELKKEIPKQKLKFFTCKVLEKTDAKALKRFRGKADFVAVKGSTVQLNKFAVASKVDFLLQPIDSGKLRFDTAIARVAMQNNVRVCFLFSEFLEAKPFQRALMLKNAFMVSKLARKFGCSLQVFSGATSEWEMRHERGLQNFLKSLEEKK</sequence>
<evidence type="ECO:0000256" key="2">
    <source>
        <dbReference type="SAM" id="Coils"/>
    </source>
</evidence>
<dbReference type="SUPFAM" id="SSF89550">
    <property type="entry name" value="PHP domain-like"/>
    <property type="match status" value="1"/>
</dbReference>
<dbReference type="Proteomes" id="UP000577419">
    <property type="component" value="Unassembled WGS sequence"/>
</dbReference>
<organism evidence="3 5">
    <name type="scientific">Candidatus Iainarchaeum sp</name>
    <dbReference type="NCBI Taxonomy" id="3101447"/>
    <lineage>
        <taxon>Archaea</taxon>
        <taxon>Candidatus Iainarchaeota</taxon>
        <taxon>Candidatus Iainarchaeia</taxon>
        <taxon>Candidatus Iainarchaeales</taxon>
        <taxon>Candidatus Iainarchaeaceae</taxon>
        <taxon>Candidatus Iainarchaeum</taxon>
    </lineage>
</organism>
<dbReference type="EMBL" id="JAGVWF010000069">
    <property type="protein sequence ID" value="MBS3059700.1"/>
    <property type="molecule type" value="Genomic_DNA"/>
</dbReference>
<evidence type="ECO:0000313" key="3">
    <source>
        <dbReference type="EMBL" id="HIH07844.1"/>
    </source>
</evidence>
<proteinExistence type="predicted"/>
<evidence type="ECO:0000313" key="5">
    <source>
        <dbReference type="Proteomes" id="UP000577419"/>
    </source>
</evidence>
<evidence type="ECO:0000313" key="4">
    <source>
        <dbReference type="EMBL" id="MBS3059700.1"/>
    </source>
</evidence>
<reference evidence="5" key="1">
    <citation type="journal article" date="2020" name="bioRxiv">
        <title>A rank-normalized archaeal taxonomy based on genome phylogeny resolves widespread incomplete and uneven classifications.</title>
        <authorList>
            <person name="Rinke C."/>
            <person name="Chuvochina M."/>
            <person name="Mussig A.J."/>
            <person name="Chaumeil P.-A."/>
            <person name="Waite D.W."/>
            <person name="Whitman W.B."/>
            <person name="Parks D.H."/>
            <person name="Hugenholtz P."/>
        </authorList>
    </citation>
    <scope>NUCLEOTIDE SEQUENCE [LARGE SCALE GENOMIC DNA]</scope>
</reference>
<keyword evidence="2" id="KW-0175">Coiled coil</keyword>
<keyword evidence="1" id="KW-0819">tRNA processing</keyword>
<dbReference type="InterPro" id="IPR002738">
    <property type="entry name" value="RNase_P_p30"/>
</dbReference>